<evidence type="ECO:0000313" key="1">
    <source>
        <dbReference type="EMBL" id="KAJ7418992.1"/>
    </source>
</evidence>
<reference evidence="1" key="1">
    <citation type="submission" date="2019-10" db="EMBL/GenBank/DDBJ databases">
        <authorList>
            <person name="Soares A.E.R."/>
            <person name="Aleixo A."/>
            <person name="Schneider P."/>
            <person name="Miyaki C.Y."/>
            <person name="Schneider M.P."/>
            <person name="Mello C."/>
            <person name="Vasconcelos A.T.R."/>
        </authorList>
    </citation>
    <scope>NUCLEOTIDE SEQUENCE</scope>
    <source>
        <tissue evidence="1">Muscle</tissue>
    </source>
</reference>
<sequence>MLVDQKLDMALEEAQQCTLAAQKANCVLGCITSRVTISWERILLLYYAVVRPQPEYCIQLWGSQHKKDVDLLERVQKKPQRREFPIEDCP</sequence>
<keyword evidence="2" id="KW-1185">Reference proteome</keyword>
<organism evidence="1 2">
    <name type="scientific">Willisornis vidua</name>
    <name type="common">Xingu scale-backed antbird</name>
    <dbReference type="NCBI Taxonomy" id="1566151"/>
    <lineage>
        <taxon>Eukaryota</taxon>
        <taxon>Metazoa</taxon>
        <taxon>Chordata</taxon>
        <taxon>Craniata</taxon>
        <taxon>Vertebrata</taxon>
        <taxon>Euteleostomi</taxon>
        <taxon>Archelosauria</taxon>
        <taxon>Archosauria</taxon>
        <taxon>Dinosauria</taxon>
        <taxon>Saurischia</taxon>
        <taxon>Theropoda</taxon>
        <taxon>Coelurosauria</taxon>
        <taxon>Aves</taxon>
        <taxon>Neognathae</taxon>
        <taxon>Neoaves</taxon>
        <taxon>Telluraves</taxon>
        <taxon>Australaves</taxon>
        <taxon>Passeriformes</taxon>
        <taxon>Thamnophilidae</taxon>
        <taxon>Willisornis</taxon>
    </lineage>
</organism>
<protein>
    <submittedName>
        <fullName evidence="1">Uncharacterized protein</fullName>
    </submittedName>
</protein>
<evidence type="ECO:0000313" key="2">
    <source>
        <dbReference type="Proteomes" id="UP001145742"/>
    </source>
</evidence>
<proteinExistence type="predicted"/>
<dbReference type="EMBL" id="WHWB01033560">
    <property type="protein sequence ID" value="KAJ7418992.1"/>
    <property type="molecule type" value="Genomic_DNA"/>
</dbReference>
<dbReference type="Proteomes" id="UP001145742">
    <property type="component" value="Unassembled WGS sequence"/>
</dbReference>
<gene>
    <name evidence="1" type="ORF">WISP_55980</name>
</gene>
<name>A0ABQ9DCM6_9PASS</name>
<comment type="caution">
    <text evidence="1">The sequence shown here is derived from an EMBL/GenBank/DDBJ whole genome shotgun (WGS) entry which is preliminary data.</text>
</comment>
<accession>A0ABQ9DCM6</accession>